<dbReference type="EMBL" id="FUWX01000010">
    <property type="protein sequence ID" value="SJZ74518.1"/>
    <property type="molecule type" value="Genomic_DNA"/>
</dbReference>
<sequence length="126" mass="14726">MAYKVNVGTFENVVRGYLDLCKKLSGELVILNKKDDEADEYVISSIKDLKYLDIKNKDLLEVTIYVDDEDEVFDEFVIGINDDTKILEKNLFSKFPNKIEIVPDKEKAQKEKIENNHFAKFMKKKK</sequence>
<reference evidence="1 2" key="1">
    <citation type="submission" date="2017-02" db="EMBL/GenBank/DDBJ databases">
        <authorList>
            <person name="Peterson S.W."/>
        </authorList>
    </citation>
    <scope>NUCLEOTIDE SEQUENCE [LARGE SCALE GENOMIC DNA]</scope>
    <source>
        <strain evidence="1 2">ATCC 700028</strain>
    </source>
</reference>
<organism evidence="1 2">
    <name type="scientific">Cetobacterium ceti</name>
    <dbReference type="NCBI Taxonomy" id="180163"/>
    <lineage>
        <taxon>Bacteria</taxon>
        <taxon>Fusobacteriati</taxon>
        <taxon>Fusobacteriota</taxon>
        <taxon>Fusobacteriia</taxon>
        <taxon>Fusobacteriales</taxon>
        <taxon>Fusobacteriaceae</taxon>
        <taxon>Cetobacterium</taxon>
    </lineage>
</organism>
<dbReference type="Proteomes" id="UP000191153">
    <property type="component" value="Unassembled WGS sequence"/>
</dbReference>
<proteinExistence type="predicted"/>
<dbReference type="RefSeq" id="WP_078693918.1">
    <property type="nucleotide sequence ID" value="NZ_FUWX01000010.1"/>
</dbReference>
<protein>
    <submittedName>
        <fullName evidence="1">Uncharacterized protein</fullName>
    </submittedName>
</protein>
<evidence type="ECO:0000313" key="1">
    <source>
        <dbReference type="EMBL" id="SJZ74518.1"/>
    </source>
</evidence>
<evidence type="ECO:0000313" key="2">
    <source>
        <dbReference type="Proteomes" id="UP000191153"/>
    </source>
</evidence>
<keyword evidence="2" id="KW-1185">Reference proteome</keyword>
<dbReference type="STRING" id="180163.SAMN02745174_01428"/>
<accession>A0A1T4N6P1</accession>
<dbReference type="AlphaFoldDB" id="A0A1T4N6P1"/>
<dbReference type="OrthoDB" id="9923332at2"/>
<name>A0A1T4N6P1_9FUSO</name>
<gene>
    <name evidence="1" type="ORF">SAMN02745174_01428</name>
</gene>